<evidence type="ECO:0000259" key="11">
    <source>
        <dbReference type="PROSITE" id="PS50157"/>
    </source>
</evidence>
<evidence type="ECO:0000259" key="12">
    <source>
        <dbReference type="PROSITE" id="PS51915"/>
    </source>
</evidence>
<dbReference type="SUPFAM" id="SSF57716">
    <property type="entry name" value="Glucocorticoid receptor-like (DNA-binding domain)"/>
    <property type="match status" value="1"/>
</dbReference>
<keyword evidence="4 8" id="KW-0863">Zinc-finger</keyword>
<organism evidence="13 14">
    <name type="scientific">Bicyclus anynana</name>
    <name type="common">Squinting bush brown butterfly</name>
    <dbReference type="NCBI Taxonomy" id="110368"/>
    <lineage>
        <taxon>Eukaryota</taxon>
        <taxon>Metazoa</taxon>
        <taxon>Ecdysozoa</taxon>
        <taxon>Arthropoda</taxon>
        <taxon>Hexapoda</taxon>
        <taxon>Insecta</taxon>
        <taxon>Pterygota</taxon>
        <taxon>Neoptera</taxon>
        <taxon>Endopterygota</taxon>
        <taxon>Lepidoptera</taxon>
        <taxon>Glossata</taxon>
        <taxon>Ditrysia</taxon>
        <taxon>Papilionoidea</taxon>
        <taxon>Nymphalidae</taxon>
        <taxon>Satyrinae</taxon>
        <taxon>Satyrini</taxon>
        <taxon>Mycalesina</taxon>
        <taxon>Bicyclus</taxon>
    </lineage>
</organism>
<feature type="domain" description="C2H2-type" evidence="11">
    <location>
        <begin position="272"/>
        <end position="299"/>
    </location>
</feature>
<feature type="domain" description="C2H2-type" evidence="11">
    <location>
        <begin position="441"/>
        <end position="469"/>
    </location>
</feature>
<feature type="domain" description="C2H2-type" evidence="11">
    <location>
        <begin position="329"/>
        <end position="356"/>
    </location>
</feature>
<evidence type="ECO:0000256" key="10">
    <source>
        <dbReference type="SAM" id="MobiDB-lite"/>
    </source>
</evidence>
<dbReference type="PROSITE" id="PS00028">
    <property type="entry name" value="ZINC_FINGER_C2H2_1"/>
    <property type="match status" value="7"/>
</dbReference>
<dbReference type="Pfam" id="PF13465">
    <property type="entry name" value="zf-H2C2_2"/>
    <property type="match status" value="1"/>
</dbReference>
<dbReference type="RefSeq" id="XP_023944611.2">
    <property type="nucleotide sequence ID" value="XM_024088843.2"/>
</dbReference>
<dbReference type="PANTHER" id="PTHR16515:SF49">
    <property type="entry name" value="GASTRULA ZINC FINGER PROTEIN XLCGF49.1-LIKE-RELATED"/>
    <property type="match status" value="1"/>
</dbReference>
<name>A0A6J1NN62_BICAN</name>
<comment type="subcellular location">
    <subcellularLocation>
        <location evidence="1">Nucleus</location>
    </subcellularLocation>
</comment>
<feature type="binding site" evidence="9">
    <location>
        <position position="31"/>
    </location>
    <ligand>
        <name>Zn(2+)</name>
        <dbReference type="ChEBI" id="CHEBI:29105"/>
    </ligand>
</feature>
<dbReference type="InterPro" id="IPR013087">
    <property type="entry name" value="Znf_C2H2_type"/>
</dbReference>
<feature type="domain" description="ZAD" evidence="12">
    <location>
        <begin position="29"/>
        <end position="104"/>
    </location>
</feature>
<dbReference type="GO" id="GO:0010468">
    <property type="term" value="P:regulation of gene expression"/>
    <property type="evidence" value="ECO:0007669"/>
    <property type="project" value="TreeGrafter"/>
</dbReference>
<dbReference type="AlphaFoldDB" id="A0A6J1NN62"/>
<evidence type="ECO:0000256" key="2">
    <source>
        <dbReference type="ARBA" id="ARBA00022723"/>
    </source>
</evidence>
<keyword evidence="6" id="KW-0238">DNA-binding</keyword>
<protein>
    <submittedName>
        <fullName evidence="14">Zinc finger protein 267 isoform X3</fullName>
    </submittedName>
</protein>
<dbReference type="Gene3D" id="3.40.1800.20">
    <property type="match status" value="1"/>
</dbReference>
<sequence>MNFSENNHGQNARINKIYCEQQGFDEFSNFCRTCATMANQVRPIFDEQNQSDDLAGKINKYLPIKVSKEDGLPQVICEQCHNTLLAWDELVKCSVQASMVLQQKLSVMRLLDPDKTNEENAESTQTSLESGTPRRDSFEYLLEDNEKYCLDEQKHDTINGSQQQNSGNDISSDDEDKPLAAIARTKSDLYHKFYTALVNFRNHFVTDHEQQESCSDFSDSSDSDANENDSQNVDLKNFDDLTDCNMRKDKMDEQTRAELSQVQVKINGKVYYACKTCGKALSSTHTYIFHKRIHTGERPCVCHICGKQFRTPNGLQRHVTETHEKQRWYSCIVCMKNFANSQNLKQHLRIHTGERPFVCPHCGKRFTQSGSLHVHLKTHTDHYPHQCADCGAKFRLRSGLSRHRLKHTGQRPHECTQCGKGFRQKHELNSHILSHTDSKPHTCTICGTAFRQRRALRHHCKRLHQTEMRDTTEMTNVYHVGQYEG</sequence>
<dbReference type="Gene3D" id="3.30.160.60">
    <property type="entry name" value="Classic Zinc Finger"/>
    <property type="match status" value="7"/>
</dbReference>
<feature type="region of interest" description="Disordered" evidence="10">
    <location>
        <begin position="113"/>
        <end position="135"/>
    </location>
</feature>
<feature type="binding site" evidence="9">
    <location>
        <position position="34"/>
    </location>
    <ligand>
        <name>Zn(2+)</name>
        <dbReference type="ChEBI" id="CHEBI:29105"/>
    </ligand>
</feature>
<dbReference type="InterPro" id="IPR036236">
    <property type="entry name" value="Znf_C2H2_sf"/>
</dbReference>
<dbReference type="GO" id="GO:0003677">
    <property type="term" value="F:DNA binding"/>
    <property type="evidence" value="ECO:0007669"/>
    <property type="project" value="UniProtKB-KW"/>
</dbReference>
<dbReference type="Proteomes" id="UP001652582">
    <property type="component" value="Chromosome 21"/>
</dbReference>
<dbReference type="PROSITE" id="PS50157">
    <property type="entry name" value="ZINC_FINGER_C2H2_2"/>
    <property type="match status" value="7"/>
</dbReference>
<gene>
    <name evidence="14" type="primary">LOC112050552</name>
</gene>
<reference evidence="14" key="1">
    <citation type="submission" date="2025-08" db="UniProtKB">
        <authorList>
            <consortium name="RefSeq"/>
        </authorList>
    </citation>
    <scope>IDENTIFICATION</scope>
</reference>
<feature type="binding site" evidence="9">
    <location>
        <position position="80"/>
    </location>
    <ligand>
        <name>Zn(2+)</name>
        <dbReference type="ChEBI" id="CHEBI:29105"/>
    </ligand>
</feature>
<dbReference type="SMART" id="SM00868">
    <property type="entry name" value="zf-AD"/>
    <property type="match status" value="1"/>
</dbReference>
<dbReference type="GeneID" id="112050552"/>
<accession>A0A6J1NN62</accession>
<evidence type="ECO:0000256" key="1">
    <source>
        <dbReference type="ARBA" id="ARBA00004123"/>
    </source>
</evidence>
<evidence type="ECO:0000256" key="4">
    <source>
        <dbReference type="ARBA" id="ARBA00022771"/>
    </source>
</evidence>
<feature type="region of interest" description="Disordered" evidence="10">
    <location>
        <begin position="213"/>
        <end position="234"/>
    </location>
</feature>
<keyword evidence="13" id="KW-1185">Reference proteome</keyword>
<evidence type="ECO:0000256" key="6">
    <source>
        <dbReference type="ARBA" id="ARBA00023125"/>
    </source>
</evidence>
<dbReference type="PROSITE" id="PS51915">
    <property type="entry name" value="ZAD"/>
    <property type="match status" value="1"/>
</dbReference>
<feature type="domain" description="C2H2-type" evidence="11">
    <location>
        <begin position="300"/>
        <end position="328"/>
    </location>
</feature>
<evidence type="ECO:0000256" key="5">
    <source>
        <dbReference type="ARBA" id="ARBA00022833"/>
    </source>
</evidence>
<evidence type="ECO:0000256" key="8">
    <source>
        <dbReference type="PROSITE-ProRule" id="PRU00042"/>
    </source>
</evidence>
<dbReference type="InterPro" id="IPR012934">
    <property type="entry name" value="Znf_AD"/>
</dbReference>
<feature type="domain" description="C2H2-type" evidence="11">
    <location>
        <begin position="357"/>
        <end position="384"/>
    </location>
</feature>
<dbReference type="SMART" id="SM00355">
    <property type="entry name" value="ZnF_C2H2"/>
    <property type="match status" value="7"/>
</dbReference>
<dbReference type="OrthoDB" id="9411774at2759"/>
<evidence type="ECO:0000256" key="7">
    <source>
        <dbReference type="ARBA" id="ARBA00023242"/>
    </source>
</evidence>
<feature type="domain" description="C2H2-type" evidence="11">
    <location>
        <begin position="413"/>
        <end position="440"/>
    </location>
</feature>
<dbReference type="InterPro" id="IPR050331">
    <property type="entry name" value="Zinc_finger"/>
</dbReference>
<keyword evidence="7" id="KW-0539">Nucleus</keyword>
<feature type="domain" description="C2H2-type" evidence="11">
    <location>
        <begin position="385"/>
        <end position="412"/>
    </location>
</feature>
<evidence type="ECO:0000256" key="3">
    <source>
        <dbReference type="ARBA" id="ARBA00022737"/>
    </source>
</evidence>
<evidence type="ECO:0000313" key="13">
    <source>
        <dbReference type="Proteomes" id="UP001652582"/>
    </source>
</evidence>
<keyword evidence="3" id="KW-0677">Repeat</keyword>
<dbReference type="PANTHER" id="PTHR16515">
    <property type="entry name" value="PR DOMAIN ZINC FINGER PROTEIN"/>
    <property type="match status" value="1"/>
</dbReference>
<proteinExistence type="predicted"/>
<evidence type="ECO:0000313" key="14">
    <source>
        <dbReference type="RefSeq" id="XP_023944611.2"/>
    </source>
</evidence>
<dbReference type="Pfam" id="PF07776">
    <property type="entry name" value="zf-AD"/>
    <property type="match status" value="1"/>
</dbReference>
<feature type="binding site" evidence="9">
    <location>
        <position position="77"/>
    </location>
    <ligand>
        <name>Zn(2+)</name>
        <dbReference type="ChEBI" id="CHEBI:29105"/>
    </ligand>
</feature>
<evidence type="ECO:0000256" key="9">
    <source>
        <dbReference type="PROSITE-ProRule" id="PRU01263"/>
    </source>
</evidence>
<dbReference type="SUPFAM" id="SSF57667">
    <property type="entry name" value="beta-beta-alpha zinc fingers"/>
    <property type="match status" value="4"/>
</dbReference>
<dbReference type="GO" id="GO:0008270">
    <property type="term" value="F:zinc ion binding"/>
    <property type="evidence" value="ECO:0007669"/>
    <property type="project" value="UniProtKB-UniRule"/>
</dbReference>
<keyword evidence="2 9" id="KW-0479">Metal-binding</keyword>
<keyword evidence="5 9" id="KW-0862">Zinc</keyword>
<dbReference type="Pfam" id="PF00096">
    <property type="entry name" value="zf-C2H2"/>
    <property type="match status" value="3"/>
</dbReference>
<dbReference type="GO" id="GO:0005634">
    <property type="term" value="C:nucleus"/>
    <property type="evidence" value="ECO:0007669"/>
    <property type="project" value="UniProtKB-SubCell"/>
</dbReference>